<dbReference type="Proteomes" id="UP000483018">
    <property type="component" value="Unassembled WGS sequence"/>
</dbReference>
<sequence length="135" mass="15142">MNNPKNPSANQDVIELGLPLNPAYVSAARLTASSIANRMGFDIEDIEDIKAAVSEACTYLIKQYQLDRDGQSTFKIQFMIKEEGLEIQLTTRRFKKSSGQEEDGLGILMIEALMDFISISNKDDDTHIVMLKKLK</sequence>
<dbReference type="InterPro" id="IPR003594">
    <property type="entry name" value="HATPase_dom"/>
</dbReference>
<evidence type="ECO:0000256" key="1">
    <source>
        <dbReference type="ARBA" id="ARBA00022527"/>
    </source>
</evidence>
<gene>
    <name evidence="3" type="ORF">GND95_10685</name>
</gene>
<dbReference type="InterPro" id="IPR050267">
    <property type="entry name" value="Anti-sigma-factor_SerPK"/>
</dbReference>
<protein>
    <recommendedName>
        <fullName evidence="2">Histidine kinase/HSP90-like ATPase domain-containing protein</fullName>
    </recommendedName>
</protein>
<reference evidence="3 4" key="1">
    <citation type="submission" date="2019-12" db="EMBL/GenBank/DDBJ databases">
        <title>Defluviitalea raffinosedens, isolated from a biogas fermenter, genome sequencing and characterization.</title>
        <authorList>
            <person name="Rettenmaier R."/>
            <person name="Schneider M."/>
            <person name="Neuhaus K."/>
            <person name="Liebl W."/>
            <person name="Zverlov V."/>
        </authorList>
    </citation>
    <scope>NUCLEOTIDE SEQUENCE [LARGE SCALE GENOMIC DNA]</scope>
    <source>
        <strain evidence="3 4">249c-K6</strain>
    </source>
</reference>
<organism evidence="3 4">
    <name type="scientific">Defluviitalea raffinosedens</name>
    <dbReference type="NCBI Taxonomy" id="1450156"/>
    <lineage>
        <taxon>Bacteria</taxon>
        <taxon>Bacillati</taxon>
        <taxon>Bacillota</taxon>
        <taxon>Clostridia</taxon>
        <taxon>Lachnospirales</taxon>
        <taxon>Defluviitaleaceae</taxon>
        <taxon>Defluviitalea</taxon>
    </lineage>
</organism>
<dbReference type="AlphaFoldDB" id="A0A7C8LK27"/>
<dbReference type="Pfam" id="PF13581">
    <property type="entry name" value="HATPase_c_2"/>
    <property type="match status" value="1"/>
</dbReference>
<keyword evidence="1" id="KW-0418">Kinase</keyword>
<dbReference type="PANTHER" id="PTHR35526:SF3">
    <property type="entry name" value="ANTI-SIGMA-F FACTOR RSBW"/>
    <property type="match status" value="1"/>
</dbReference>
<dbReference type="Gene3D" id="3.30.565.10">
    <property type="entry name" value="Histidine kinase-like ATPase, C-terminal domain"/>
    <property type="match status" value="1"/>
</dbReference>
<keyword evidence="1" id="KW-0808">Transferase</keyword>
<keyword evidence="1" id="KW-0723">Serine/threonine-protein kinase</keyword>
<dbReference type="InterPro" id="IPR036890">
    <property type="entry name" value="HATPase_C_sf"/>
</dbReference>
<name>A0A7C8LK27_9FIRM</name>
<dbReference type="RefSeq" id="WP_158741151.1">
    <property type="nucleotide sequence ID" value="NZ_JAFBEP010000001.1"/>
</dbReference>
<feature type="domain" description="Histidine kinase/HSP90-like ATPase" evidence="2">
    <location>
        <begin position="19"/>
        <end position="131"/>
    </location>
</feature>
<dbReference type="OrthoDB" id="9798941at2"/>
<evidence type="ECO:0000259" key="2">
    <source>
        <dbReference type="Pfam" id="PF13581"/>
    </source>
</evidence>
<dbReference type="PANTHER" id="PTHR35526">
    <property type="entry name" value="ANTI-SIGMA-F FACTOR RSBW-RELATED"/>
    <property type="match status" value="1"/>
</dbReference>
<evidence type="ECO:0000313" key="3">
    <source>
        <dbReference type="EMBL" id="KAE9632977.1"/>
    </source>
</evidence>
<dbReference type="EMBL" id="WSLF01000010">
    <property type="protein sequence ID" value="KAE9632977.1"/>
    <property type="molecule type" value="Genomic_DNA"/>
</dbReference>
<evidence type="ECO:0000313" key="4">
    <source>
        <dbReference type="Proteomes" id="UP000483018"/>
    </source>
</evidence>
<keyword evidence="4" id="KW-1185">Reference proteome</keyword>
<proteinExistence type="predicted"/>
<comment type="caution">
    <text evidence="3">The sequence shown here is derived from an EMBL/GenBank/DDBJ whole genome shotgun (WGS) entry which is preliminary data.</text>
</comment>
<dbReference type="GO" id="GO:0004674">
    <property type="term" value="F:protein serine/threonine kinase activity"/>
    <property type="evidence" value="ECO:0007669"/>
    <property type="project" value="UniProtKB-KW"/>
</dbReference>
<accession>A0A7C8LK27</accession>